<dbReference type="Proteomes" id="UP000588068">
    <property type="component" value="Unassembled WGS sequence"/>
</dbReference>
<gene>
    <name evidence="16" type="ORF">HNQ60_004807</name>
</gene>
<evidence type="ECO:0000313" key="16">
    <source>
        <dbReference type="EMBL" id="MBB6095916.1"/>
    </source>
</evidence>
<evidence type="ECO:0000256" key="6">
    <source>
        <dbReference type="ARBA" id="ARBA00023004"/>
    </source>
</evidence>
<protein>
    <submittedName>
        <fullName evidence="16">Iron complex outermembrane receptor protein</fullName>
    </submittedName>
</protein>
<sequence>MRTFKSRVVTGRAGFAFVMAAAAVAATHSLPARAQDVGADQTIEQVTVTARKRDETLIDVPISITAVTEDTMDRSGLRSVADIAPGVPGLNINSDSVGRAFVSIRGIGTALQAGVQPGVGIFQDGIYAPATSYINNPTLDIARIEVLRGPQGTLYGKNTLGGAINIITRPPGDSFEGKVFGSYSEGNETQEFGGRIGGPIGDSVRAKLAVATRDSDGFFTNKLIGGQVDASDSDQADASVIWDFNDDTRLTVNGYYLDFTGGATNYNAVTGTTDYRDNVQMNVIGRQTTKYTGGNAKLEFPLASLKTTVTAIAAYDKRDYTSVSDGDFLPLDIVRSNGAGIDETYTGELRFDTQFTDTFSTLIGLYANREESDASVAQLLVPANRVTTSIASTSGNTYSIFATGLWRFSEDWELSLGVRVDEEDRDRDSSLTVSTAPGVVLTDPPRSIDSSEVEPRVSLTRFFNPNTMMYASIAKGYRGGGFNAASVPAQFSTYDGDTVWTYEIGGKVASEDGRWFISSAIYYNDYTDFIGQNALAIGPGGGLVSIDLNLGDVESYGLETEAVAKITDLWALRGSVTLMHARITDQSGWIAVTGTPLATDRLLFQPDWNFSLSSDLNVPVGNGEIDWNLGVTGKGSRPGSSFDPTTPSILDSYYLVNTSLSYRLGGLTATVFANNLTDEKYFESFIDGSLLAALGLLNQDLGILGAPRNVGLRLQYEF</sequence>
<dbReference type="SUPFAM" id="SSF56935">
    <property type="entry name" value="Porins"/>
    <property type="match status" value="1"/>
</dbReference>
<proteinExistence type="inferred from homology"/>
<dbReference type="PANTHER" id="PTHR32552">
    <property type="entry name" value="FERRICHROME IRON RECEPTOR-RELATED"/>
    <property type="match status" value="1"/>
</dbReference>
<feature type="chain" id="PRO_5032690612" evidence="13">
    <location>
        <begin position="35"/>
        <end position="718"/>
    </location>
</feature>
<evidence type="ECO:0000256" key="4">
    <source>
        <dbReference type="ARBA" id="ARBA00022496"/>
    </source>
</evidence>
<dbReference type="PROSITE" id="PS52016">
    <property type="entry name" value="TONB_DEPENDENT_REC_3"/>
    <property type="match status" value="1"/>
</dbReference>
<dbReference type="Gene3D" id="2.40.170.20">
    <property type="entry name" value="TonB-dependent receptor, beta-barrel domain"/>
    <property type="match status" value="1"/>
</dbReference>
<keyword evidence="13" id="KW-0732">Signal</keyword>
<feature type="domain" description="TonB-dependent receptor plug" evidence="15">
    <location>
        <begin position="57"/>
        <end position="163"/>
    </location>
</feature>
<keyword evidence="4" id="KW-0410">Iron transport</keyword>
<keyword evidence="16" id="KW-0675">Receptor</keyword>
<comment type="similarity">
    <text evidence="11 12">Belongs to the TonB-dependent receptor family.</text>
</comment>
<keyword evidence="3 11" id="KW-1134">Transmembrane beta strand</keyword>
<keyword evidence="6" id="KW-0408">Iron</keyword>
<evidence type="ECO:0000259" key="14">
    <source>
        <dbReference type="Pfam" id="PF00593"/>
    </source>
</evidence>
<dbReference type="InterPro" id="IPR039426">
    <property type="entry name" value="TonB-dep_rcpt-like"/>
</dbReference>
<keyword evidence="7" id="KW-0406">Ion transport</keyword>
<dbReference type="PANTHER" id="PTHR32552:SF81">
    <property type="entry name" value="TONB-DEPENDENT OUTER MEMBRANE RECEPTOR"/>
    <property type="match status" value="1"/>
</dbReference>
<evidence type="ECO:0000256" key="7">
    <source>
        <dbReference type="ARBA" id="ARBA00023065"/>
    </source>
</evidence>
<evidence type="ECO:0000256" key="8">
    <source>
        <dbReference type="ARBA" id="ARBA00023077"/>
    </source>
</evidence>
<evidence type="ECO:0000256" key="9">
    <source>
        <dbReference type="ARBA" id="ARBA00023136"/>
    </source>
</evidence>
<evidence type="ECO:0000313" key="17">
    <source>
        <dbReference type="Proteomes" id="UP000588068"/>
    </source>
</evidence>
<keyword evidence="5 11" id="KW-0812">Transmembrane</keyword>
<keyword evidence="9 11" id="KW-0472">Membrane</keyword>
<keyword evidence="17" id="KW-1185">Reference proteome</keyword>
<comment type="subcellular location">
    <subcellularLocation>
        <location evidence="1 11">Cell outer membrane</location>
        <topology evidence="1 11">Multi-pass membrane protein</topology>
    </subcellularLocation>
</comment>
<evidence type="ECO:0000256" key="2">
    <source>
        <dbReference type="ARBA" id="ARBA00022448"/>
    </source>
</evidence>
<dbReference type="AlphaFoldDB" id="A0A841HSQ2"/>
<dbReference type="RefSeq" id="WP_184335303.1">
    <property type="nucleotide sequence ID" value="NZ_JACHHZ010000006.1"/>
</dbReference>
<dbReference type="Pfam" id="PF07715">
    <property type="entry name" value="Plug"/>
    <property type="match status" value="1"/>
</dbReference>
<keyword evidence="10 11" id="KW-0998">Cell outer membrane</keyword>
<evidence type="ECO:0000256" key="11">
    <source>
        <dbReference type="PROSITE-ProRule" id="PRU01360"/>
    </source>
</evidence>
<dbReference type="InterPro" id="IPR012910">
    <property type="entry name" value="Plug_dom"/>
</dbReference>
<dbReference type="GO" id="GO:0009279">
    <property type="term" value="C:cell outer membrane"/>
    <property type="evidence" value="ECO:0007669"/>
    <property type="project" value="UniProtKB-SubCell"/>
</dbReference>
<evidence type="ECO:0000256" key="5">
    <source>
        <dbReference type="ARBA" id="ARBA00022692"/>
    </source>
</evidence>
<dbReference type="InterPro" id="IPR000531">
    <property type="entry name" value="Beta-barrel_TonB"/>
</dbReference>
<keyword evidence="2 11" id="KW-0813">Transport</keyword>
<name>A0A841HSQ2_9GAMM</name>
<feature type="signal peptide" evidence="13">
    <location>
        <begin position="1"/>
        <end position="34"/>
    </location>
</feature>
<evidence type="ECO:0000256" key="10">
    <source>
        <dbReference type="ARBA" id="ARBA00023237"/>
    </source>
</evidence>
<organism evidence="16 17">
    <name type="scientific">Povalibacter uvarum</name>
    <dbReference type="NCBI Taxonomy" id="732238"/>
    <lineage>
        <taxon>Bacteria</taxon>
        <taxon>Pseudomonadati</taxon>
        <taxon>Pseudomonadota</taxon>
        <taxon>Gammaproteobacteria</taxon>
        <taxon>Steroidobacterales</taxon>
        <taxon>Steroidobacteraceae</taxon>
        <taxon>Povalibacter</taxon>
    </lineage>
</organism>
<evidence type="ECO:0000256" key="3">
    <source>
        <dbReference type="ARBA" id="ARBA00022452"/>
    </source>
</evidence>
<dbReference type="EMBL" id="JACHHZ010000006">
    <property type="protein sequence ID" value="MBB6095916.1"/>
    <property type="molecule type" value="Genomic_DNA"/>
</dbReference>
<keyword evidence="8 12" id="KW-0798">TonB box</keyword>
<evidence type="ECO:0000256" key="13">
    <source>
        <dbReference type="SAM" id="SignalP"/>
    </source>
</evidence>
<feature type="domain" description="TonB-dependent receptor-like beta-barrel" evidence="14">
    <location>
        <begin position="293"/>
        <end position="676"/>
    </location>
</feature>
<evidence type="ECO:0000259" key="15">
    <source>
        <dbReference type="Pfam" id="PF07715"/>
    </source>
</evidence>
<evidence type="ECO:0000256" key="1">
    <source>
        <dbReference type="ARBA" id="ARBA00004571"/>
    </source>
</evidence>
<dbReference type="Pfam" id="PF00593">
    <property type="entry name" value="TonB_dep_Rec_b-barrel"/>
    <property type="match status" value="1"/>
</dbReference>
<evidence type="ECO:0000256" key="12">
    <source>
        <dbReference type="RuleBase" id="RU003357"/>
    </source>
</evidence>
<dbReference type="GO" id="GO:0006826">
    <property type="term" value="P:iron ion transport"/>
    <property type="evidence" value="ECO:0007669"/>
    <property type="project" value="UniProtKB-KW"/>
</dbReference>
<reference evidence="16 17" key="1">
    <citation type="submission" date="2020-08" db="EMBL/GenBank/DDBJ databases">
        <title>Genomic Encyclopedia of Type Strains, Phase IV (KMG-IV): sequencing the most valuable type-strain genomes for metagenomic binning, comparative biology and taxonomic classification.</title>
        <authorList>
            <person name="Goeker M."/>
        </authorList>
    </citation>
    <scope>NUCLEOTIDE SEQUENCE [LARGE SCALE GENOMIC DNA]</scope>
    <source>
        <strain evidence="16 17">DSM 26723</strain>
    </source>
</reference>
<comment type="caution">
    <text evidence="16">The sequence shown here is derived from an EMBL/GenBank/DDBJ whole genome shotgun (WGS) entry which is preliminary data.</text>
</comment>
<dbReference type="CDD" id="cd01347">
    <property type="entry name" value="ligand_gated_channel"/>
    <property type="match status" value="1"/>
</dbReference>
<dbReference type="InterPro" id="IPR036942">
    <property type="entry name" value="Beta-barrel_TonB_sf"/>
</dbReference>
<accession>A0A841HSQ2</accession>